<comment type="caution">
    <text evidence="5">The sequence shown here is derived from an EMBL/GenBank/DDBJ whole genome shotgun (WGS) entry which is preliminary data.</text>
</comment>
<evidence type="ECO:0000259" key="4">
    <source>
        <dbReference type="PROSITE" id="PS01124"/>
    </source>
</evidence>
<evidence type="ECO:0000256" key="2">
    <source>
        <dbReference type="ARBA" id="ARBA00023125"/>
    </source>
</evidence>
<dbReference type="InterPro" id="IPR018062">
    <property type="entry name" value="HTH_AraC-typ_CS"/>
</dbReference>
<dbReference type="InterPro" id="IPR011256">
    <property type="entry name" value="Reg_factor_effector_dom_sf"/>
</dbReference>
<dbReference type="EMBL" id="JBHSNM010000002">
    <property type="protein sequence ID" value="MFC5570167.1"/>
    <property type="molecule type" value="Genomic_DNA"/>
</dbReference>
<dbReference type="InterPro" id="IPR020449">
    <property type="entry name" value="Tscrpt_reg_AraC-type_HTH"/>
</dbReference>
<dbReference type="SMART" id="SM00342">
    <property type="entry name" value="HTH_ARAC"/>
    <property type="match status" value="1"/>
</dbReference>
<accession>A0ABW0SM78</accession>
<evidence type="ECO:0000313" key="5">
    <source>
        <dbReference type="EMBL" id="MFC5570167.1"/>
    </source>
</evidence>
<keyword evidence="6" id="KW-1185">Reference proteome</keyword>
<dbReference type="SUPFAM" id="SSF55136">
    <property type="entry name" value="Probable bacterial effector-binding domain"/>
    <property type="match status" value="1"/>
</dbReference>
<protein>
    <submittedName>
        <fullName evidence="5">Helix-turn-helix domain-containing protein</fullName>
    </submittedName>
</protein>
<feature type="domain" description="HTH araC/xylS-type" evidence="4">
    <location>
        <begin position="6"/>
        <end position="105"/>
    </location>
</feature>
<keyword evidence="2" id="KW-0238">DNA-binding</keyword>
<organism evidence="5 6">
    <name type="scientific">Lysobacter yangpyeongensis</name>
    <dbReference type="NCBI Taxonomy" id="346182"/>
    <lineage>
        <taxon>Bacteria</taxon>
        <taxon>Pseudomonadati</taxon>
        <taxon>Pseudomonadota</taxon>
        <taxon>Gammaproteobacteria</taxon>
        <taxon>Lysobacterales</taxon>
        <taxon>Lysobacteraceae</taxon>
        <taxon>Lysobacter</taxon>
    </lineage>
</organism>
<dbReference type="Pfam" id="PF12833">
    <property type="entry name" value="HTH_18"/>
    <property type="match status" value="1"/>
</dbReference>
<dbReference type="InterPro" id="IPR050204">
    <property type="entry name" value="AraC_XylS_family_regulators"/>
</dbReference>
<sequence length="269" mass="30052">MDARIECTILMIATRFREPLALPVLAVQAGLSPFHLHRLFKSETGETPAAYLSRIRLAHAAHLMVVLPDAPLVQIALESGFTSAATFARAFRQHFGETASDYRRRRQLAVNGASSTPALSVHRLPARRLRVQRCALEEDALSAAYNALRRRCTEARRTAVGVFVDAPFHQHRAGCRHYLGLESDSTDHDAHALELPGGLYARVPVSGDLDALSREILRFKSEQLDPSAYAIASTLAFEQVELPHDAPFDYRASQRWLFIKVRRKHEPAL</sequence>
<gene>
    <name evidence="5" type="ORF">ACFPN1_08865</name>
</gene>
<dbReference type="PANTHER" id="PTHR46796:SF2">
    <property type="entry name" value="TRANSCRIPTIONAL REGULATORY PROTEIN"/>
    <property type="match status" value="1"/>
</dbReference>
<dbReference type="PANTHER" id="PTHR46796">
    <property type="entry name" value="HTH-TYPE TRANSCRIPTIONAL ACTIVATOR RHAS-RELATED"/>
    <property type="match status" value="1"/>
</dbReference>
<evidence type="ECO:0000256" key="3">
    <source>
        <dbReference type="ARBA" id="ARBA00023163"/>
    </source>
</evidence>
<reference evidence="6" key="1">
    <citation type="journal article" date="2019" name="Int. J. Syst. Evol. Microbiol.">
        <title>The Global Catalogue of Microorganisms (GCM) 10K type strain sequencing project: providing services to taxonomists for standard genome sequencing and annotation.</title>
        <authorList>
            <consortium name="The Broad Institute Genomics Platform"/>
            <consortium name="The Broad Institute Genome Sequencing Center for Infectious Disease"/>
            <person name="Wu L."/>
            <person name="Ma J."/>
        </authorList>
    </citation>
    <scope>NUCLEOTIDE SEQUENCE [LARGE SCALE GENOMIC DNA]</scope>
    <source>
        <strain evidence="6">KACC 11407</strain>
    </source>
</reference>
<evidence type="ECO:0000313" key="6">
    <source>
        <dbReference type="Proteomes" id="UP001596036"/>
    </source>
</evidence>
<dbReference type="Gene3D" id="1.10.10.60">
    <property type="entry name" value="Homeodomain-like"/>
    <property type="match status" value="2"/>
</dbReference>
<dbReference type="Proteomes" id="UP001596036">
    <property type="component" value="Unassembled WGS sequence"/>
</dbReference>
<keyword evidence="1" id="KW-0805">Transcription regulation</keyword>
<name>A0ABW0SM78_9GAMM</name>
<evidence type="ECO:0000256" key="1">
    <source>
        <dbReference type="ARBA" id="ARBA00023015"/>
    </source>
</evidence>
<dbReference type="PRINTS" id="PR00032">
    <property type="entry name" value="HTHARAC"/>
</dbReference>
<dbReference type="RefSeq" id="WP_386754519.1">
    <property type="nucleotide sequence ID" value="NZ_JBHSNM010000002.1"/>
</dbReference>
<dbReference type="InterPro" id="IPR018060">
    <property type="entry name" value="HTH_AraC"/>
</dbReference>
<dbReference type="InterPro" id="IPR009057">
    <property type="entry name" value="Homeodomain-like_sf"/>
</dbReference>
<dbReference type="SUPFAM" id="SSF46689">
    <property type="entry name" value="Homeodomain-like"/>
    <property type="match status" value="2"/>
</dbReference>
<keyword evidence="3" id="KW-0804">Transcription</keyword>
<proteinExistence type="predicted"/>
<dbReference type="PROSITE" id="PS00041">
    <property type="entry name" value="HTH_ARAC_FAMILY_1"/>
    <property type="match status" value="1"/>
</dbReference>
<dbReference type="PROSITE" id="PS01124">
    <property type="entry name" value="HTH_ARAC_FAMILY_2"/>
    <property type="match status" value="1"/>
</dbReference>